<gene>
    <name evidence="4" type="ORF">BC624_104240</name>
    <name evidence="5" type="ORF">SAMN05443373_103240</name>
</gene>
<accession>A0A1M5LXT8</accession>
<sequence length="399" mass="44837">MRILKYIFLLLLLSLVALTIFIATQKGDYTIERSKIINSPKSAVFNYVNDYRNWADFISWTTEDPEAKINYSENTIGKGASFSWEGKESNGEIRTLNVKENEDISQKMDSEGTTSSINWTFKDTLGGTKVTWKTKGKMSFFLKVYTALNGGADKVIGTIYEKTLINLDKALVYEINTFAIKENGIVTKPLSFYLCQTFTSEIAKINKNFKIVIPKITDFCKDNNIAMAGKPFILYHTYDPQKGLAKISIGVPIQSEIFITAGSDIESGKLEAFEAVKTTLSGDYSHLKKALNKSVDYIQKNQINRNPLFSHLEIYTNGKDDTKKPSEWLTEIFIPIIPKIIPIKAANQVVPAYNEINEDPTTTDPNSVEAVKKNKPVLKSSEPKKVATPKIKEEGQSEF</sequence>
<dbReference type="Gene3D" id="3.30.530.20">
    <property type="match status" value="1"/>
</dbReference>
<dbReference type="STRING" id="280093.SAMN05443373_103240"/>
<dbReference type="InterPro" id="IPR013538">
    <property type="entry name" value="ASHA1/2-like_C"/>
</dbReference>
<name>A0A1M5LXT8_9FLAO</name>
<dbReference type="Pfam" id="PF08327">
    <property type="entry name" value="AHSA1"/>
    <property type="match status" value="1"/>
</dbReference>
<evidence type="ECO:0000259" key="3">
    <source>
        <dbReference type="Pfam" id="PF08327"/>
    </source>
</evidence>
<organism evidence="5">
    <name type="scientific">Flavobacterium granuli</name>
    <dbReference type="NCBI Taxonomy" id="280093"/>
    <lineage>
        <taxon>Bacteria</taxon>
        <taxon>Pseudomonadati</taxon>
        <taxon>Bacteroidota</taxon>
        <taxon>Flavobacteriia</taxon>
        <taxon>Flavobacteriales</taxon>
        <taxon>Flavobacteriaceae</taxon>
        <taxon>Flavobacterium</taxon>
    </lineage>
</organism>
<evidence type="ECO:0000256" key="2">
    <source>
        <dbReference type="SAM" id="MobiDB-lite"/>
    </source>
</evidence>
<dbReference type="RefSeq" id="WP_072941832.1">
    <property type="nucleotide sequence ID" value="NZ_FQWO01000003.1"/>
</dbReference>
<evidence type="ECO:0000313" key="4">
    <source>
        <dbReference type="EMBL" id="PRZ24123.1"/>
    </source>
</evidence>
<evidence type="ECO:0000313" key="6">
    <source>
        <dbReference type="Proteomes" id="UP000237771"/>
    </source>
</evidence>
<dbReference type="CDD" id="cd07818">
    <property type="entry name" value="SRPBCC_1"/>
    <property type="match status" value="1"/>
</dbReference>
<keyword evidence="6" id="KW-1185">Reference proteome</keyword>
<feature type="region of interest" description="Disordered" evidence="2">
    <location>
        <begin position="357"/>
        <end position="399"/>
    </location>
</feature>
<evidence type="ECO:0000256" key="1">
    <source>
        <dbReference type="ARBA" id="ARBA00006817"/>
    </source>
</evidence>
<comment type="similarity">
    <text evidence="1">Belongs to the AHA1 family.</text>
</comment>
<dbReference type="Gene3D" id="3.20.80.10">
    <property type="entry name" value="Regulatory factor, effector binding domain"/>
    <property type="match status" value="1"/>
</dbReference>
<evidence type="ECO:0000313" key="5">
    <source>
        <dbReference type="EMBL" id="SHG69213.1"/>
    </source>
</evidence>
<reference evidence="5" key="1">
    <citation type="submission" date="2016-11" db="EMBL/GenBank/DDBJ databases">
        <authorList>
            <person name="Jaros S."/>
            <person name="Januszkiewicz K."/>
            <person name="Wedrychowicz H."/>
        </authorList>
    </citation>
    <scope>NUCLEOTIDE SEQUENCE [LARGE SCALE GENOMIC DNA]</scope>
    <source>
        <strain evidence="5">DSM 19729</strain>
    </source>
</reference>
<feature type="domain" description="Activator of Hsp90 ATPase homologue 1/2-like C-terminal" evidence="3">
    <location>
        <begin position="43"/>
        <end position="134"/>
    </location>
</feature>
<dbReference type="EMBL" id="FQWO01000003">
    <property type="protein sequence ID" value="SHG69213.1"/>
    <property type="molecule type" value="Genomic_DNA"/>
</dbReference>
<reference evidence="4 6" key="2">
    <citation type="submission" date="2018-03" db="EMBL/GenBank/DDBJ databases">
        <title>Genomic Encyclopedia of Archaeal and Bacterial Type Strains, Phase II (KMG-II): from individual species to whole genera.</title>
        <authorList>
            <person name="Goeker M."/>
        </authorList>
    </citation>
    <scope>NUCLEOTIDE SEQUENCE [LARGE SCALE GENOMIC DNA]</scope>
    <source>
        <strain evidence="4 6">DSM 17797</strain>
    </source>
</reference>
<dbReference type="Proteomes" id="UP000237771">
    <property type="component" value="Unassembled WGS sequence"/>
</dbReference>
<dbReference type="AlphaFoldDB" id="A0A1M5LXT8"/>
<proteinExistence type="inferred from homology"/>
<protein>
    <submittedName>
        <fullName evidence="5">Polyketide cyclase / dehydrase and lipid transport</fullName>
    </submittedName>
    <submittedName>
        <fullName evidence="4">Polyketide cyclase/dehydrase/lipid transport protein</fullName>
    </submittedName>
</protein>
<dbReference type="SUPFAM" id="SSF55136">
    <property type="entry name" value="Probable bacterial effector-binding domain"/>
    <property type="match status" value="1"/>
</dbReference>
<dbReference type="EMBL" id="PVUB01000004">
    <property type="protein sequence ID" value="PRZ24123.1"/>
    <property type="molecule type" value="Genomic_DNA"/>
</dbReference>
<feature type="compositionally biased region" description="Basic and acidic residues" evidence="2">
    <location>
        <begin position="381"/>
        <end position="399"/>
    </location>
</feature>
<dbReference type="InterPro" id="IPR011256">
    <property type="entry name" value="Reg_factor_effector_dom_sf"/>
</dbReference>
<dbReference type="OrthoDB" id="9807923at2"/>
<dbReference type="SUPFAM" id="SSF55961">
    <property type="entry name" value="Bet v1-like"/>
    <property type="match status" value="1"/>
</dbReference>
<dbReference type="InterPro" id="IPR023393">
    <property type="entry name" value="START-like_dom_sf"/>
</dbReference>
<dbReference type="Proteomes" id="UP000184384">
    <property type="component" value="Unassembled WGS sequence"/>
</dbReference>